<evidence type="ECO:0000313" key="2">
    <source>
        <dbReference type="Proteomes" id="UP000664940"/>
    </source>
</evidence>
<proteinExistence type="predicted"/>
<sequence length="171" mass="17954">MSFHRSCPHKGLRATCQSSRCLASEATLGFILCIRPSCLCRSAPALVLSRVMAARTVLSPLATLSPATFCPRAVRAGLTGSCPPGRWPALARAVCALSVLRRRRSPLFSSRCWPGEGGGASESASREVTGPWSCRGSWLRGLCHPFAALLEMCTPPSQSGHLCPGGCGSVG</sequence>
<accession>A0A834A4N0</accession>
<name>A0A834A4N0_9CHIR</name>
<protein>
    <submittedName>
        <fullName evidence="1">Uncharacterized protein</fullName>
    </submittedName>
</protein>
<dbReference type="AlphaFoldDB" id="A0A834A4N0"/>
<dbReference type="EMBL" id="JABVXQ010000006">
    <property type="protein sequence ID" value="KAF6104492.1"/>
    <property type="molecule type" value="Genomic_DNA"/>
</dbReference>
<reference evidence="1 2" key="1">
    <citation type="journal article" date="2020" name="Nature">
        <title>Six reference-quality genomes reveal evolution of bat adaptations.</title>
        <authorList>
            <person name="Jebb D."/>
            <person name="Huang Z."/>
            <person name="Pippel M."/>
            <person name="Hughes G.M."/>
            <person name="Lavrichenko K."/>
            <person name="Devanna P."/>
            <person name="Winkler S."/>
            <person name="Jermiin L.S."/>
            <person name="Skirmuntt E.C."/>
            <person name="Katzourakis A."/>
            <person name="Burkitt-Gray L."/>
            <person name="Ray D.A."/>
            <person name="Sullivan K.A.M."/>
            <person name="Roscito J.G."/>
            <person name="Kirilenko B.M."/>
            <person name="Davalos L.M."/>
            <person name="Corthals A.P."/>
            <person name="Power M.L."/>
            <person name="Jones G."/>
            <person name="Ransome R.D."/>
            <person name="Dechmann D.K.N."/>
            <person name="Locatelli A.G."/>
            <person name="Puechmaille S.J."/>
            <person name="Fedrigo O."/>
            <person name="Jarvis E.D."/>
            <person name="Hiller M."/>
            <person name="Vernes S.C."/>
            <person name="Myers E.W."/>
            <person name="Teeling E.C."/>
        </authorList>
    </citation>
    <scope>NUCLEOTIDE SEQUENCE [LARGE SCALE GENOMIC DNA]</scope>
    <source>
        <strain evidence="1">Bat1K_MPI-CBG_1</strain>
    </source>
</reference>
<evidence type="ECO:0000313" key="1">
    <source>
        <dbReference type="EMBL" id="KAF6104492.1"/>
    </source>
</evidence>
<organism evidence="1 2">
    <name type="scientific">Phyllostomus discolor</name>
    <name type="common">pale spear-nosed bat</name>
    <dbReference type="NCBI Taxonomy" id="89673"/>
    <lineage>
        <taxon>Eukaryota</taxon>
        <taxon>Metazoa</taxon>
        <taxon>Chordata</taxon>
        <taxon>Craniata</taxon>
        <taxon>Vertebrata</taxon>
        <taxon>Euteleostomi</taxon>
        <taxon>Mammalia</taxon>
        <taxon>Eutheria</taxon>
        <taxon>Laurasiatheria</taxon>
        <taxon>Chiroptera</taxon>
        <taxon>Yangochiroptera</taxon>
        <taxon>Phyllostomidae</taxon>
        <taxon>Phyllostominae</taxon>
        <taxon>Phyllostomus</taxon>
    </lineage>
</organism>
<dbReference type="Proteomes" id="UP000664940">
    <property type="component" value="Unassembled WGS sequence"/>
</dbReference>
<gene>
    <name evidence="1" type="ORF">HJG60_011407</name>
</gene>
<comment type="caution">
    <text evidence="1">The sequence shown here is derived from an EMBL/GenBank/DDBJ whole genome shotgun (WGS) entry which is preliminary data.</text>
</comment>